<feature type="compositionally biased region" description="Pro residues" evidence="1">
    <location>
        <begin position="463"/>
        <end position="472"/>
    </location>
</feature>
<dbReference type="Proteomes" id="UP000683000">
    <property type="component" value="Unassembled WGS sequence"/>
</dbReference>
<keyword evidence="3" id="KW-1185">Reference proteome</keyword>
<feature type="region of interest" description="Disordered" evidence="1">
    <location>
        <begin position="462"/>
        <end position="497"/>
    </location>
</feature>
<reference evidence="2" key="1">
    <citation type="submission" date="2021-03" db="EMBL/GenBank/DDBJ databases">
        <title>Evolutionary innovations through gain and loss of genes in the ectomycorrhizal Boletales.</title>
        <authorList>
            <person name="Wu G."/>
            <person name="Miyauchi S."/>
            <person name="Morin E."/>
            <person name="Yang Z.-L."/>
            <person name="Xu J."/>
            <person name="Martin F.M."/>
        </authorList>
    </citation>
    <scope>NUCLEOTIDE SEQUENCE</scope>
    <source>
        <strain evidence="2">BR01</strain>
    </source>
</reference>
<gene>
    <name evidence="2" type="ORF">JVT61DRAFT_777</name>
</gene>
<comment type="caution">
    <text evidence="2">The sequence shown here is derived from an EMBL/GenBank/DDBJ whole genome shotgun (WGS) entry which is preliminary data.</text>
</comment>
<evidence type="ECO:0000256" key="1">
    <source>
        <dbReference type="SAM" id="MobiDB-lite"/>
    </source>
</evidence>
<feature type="compositionally biased region" description="Polar residues" evidence="1">
    <location>
        <begin position="475"/>
        <end position="489"/>
    </location>
</feature>
<evidence type="ECO:0000313" key="3">
    <source>
        <dbReference type="Proteomes" id="UP000683000"/>
    </source>
</evidence>
<name>A0A8I2YZ00_9AGAM</name>
<feature type="compositionally biased region" description="Low complexity" evidence="1">
    <location>
        <begin position="403"/>
        <end position="419"/>
    </location>
</feature>
<feature type="region of interest" description="Disordered" evidence="1">
    <location>
        <begin position="389"/>
        <end position="435"/>
    </location>
</feature>
<organism evidence="2 3">
    <name type="scientific">Boletus reticuloceps</name>
    <dbReference type="NCBI Taxonomy" id="495285"/>
    <lineage>
        <taxon>Eukaryota</taxon>
        <taxon>Fungi</taxon>
        <taxon>Dikarya</taxon>
        <taxon>Basidiomycota</taxon>
        <taxon>Agaricomycotina</taxon>
        <taxon>Agaricomycetes</taxon>
        <taxon>Agaricomycetidae</taxon>
        <taxon>Boletales</taxon>
        <taxon>Boletineae</taxon>
        <taxon>Boletaceae</taxon>
        <taxon>Boletoideae</taxon>
        <taxon>Boletus</taxon>
    </lineage>
</organism>
<feature type="region of interest" description="Disordered" evidence="1">
    <location>
        <begin position="328"/>
        <end position="365"/>
    </location>
</feature>
<sequence>MSGLDYSTFSLCSALTPSQPAPARSYPADPNQQHAAEDVIDSHICNVQRDDLPSRSVLAVHVLINIQNFNYSTQLTDRPRERALTLSEPYLGQGPSSRTFAFPRLPHPNDPADDIQGSILCAQLGGFHFTPQYGGHGCGSIDEPVNAPTAITENSSWSSQHSLHYPALVRGSISQCINDAGTIAEDARPGLTTLHCDVSTRVPARRTSMVITDRPFGRSYDFGLPSPFPSMDVDCGTFLPGGVITSPSPPPSAYHDDDFLGADCAHAFTYADQLPAMTRSTAHESASHYPFDRQTVQSLGGFQDAAHQRIISLDHRFAAAIATPFPPYSSSHSPHDHPICEPPSFSTATHPEELPRPGSAPPLIDNQVPFVGDPRAVLQSSAEYAASGDHLNRPHTWYPQAVAPSPGQSPRSSPRRAGSIGHNSQKTPPGSRHLRRWSSVTNPALRASPPFPSSFTPNIIPFPRYPAPPPHQAPCSSDNSFSHFSPCSESESDDLPAYGMPHAAAAVELTEAIPADQQPPQQQQQQQPTPPMRSVIRCDGHLIDEDSWTAALSRPDKLIHVYECFWDLAHSPCGMWIEGDQSSVADHLALFHGFRGGEVTTRCLWRDCPRPHMKGTSIARHVVTHIGFRVKCHTCKHEFARVDACNRAHSRSGCLGVGQPMYGDLQRVLDARKVDPLQRPSKKRRTDE</sequence>
<evidence type="ECO:0000313" key="2">
    <source>
        <dbReference type="EMBL" id="KAG6382134.1"/>
    </source>
</evidence>
<protein>
    <submittedName>
        <fullName evidence="2">Uncharacterized protein</fullName>
    </submittedName>
</protein>
<accession>A0A8I2YZ00</accession>
<dbReference type="OrthoDB" id="2661746at2759"/>
<dbReference type="AlphaFoldDB" id="A0A8I2YZ00"/>
<dbReference type="EMBL" id="JAGFBS010000001">
    <property type="protein sequence ID" value="KAG6382134.1"/>
    <property type="molecule type" value="Genomic_DNA"/>
</dbReference>
<proteinExistence type="predicted"/>